<dbReference type="VEuPathDB" id="FungiDB:M747DRAFT_167659"/>
<sequence>MRWKVNQRGNRGDGGVVEGEGDGGESHGGEVEGGKLRVSADWEFNRERREERAPSMHRGGCGRKKKCLRLVNQGAGGYDEEYWRTSD</sequence>
<feature type="region of interest" description="Disordered" evidence="1">
    <location>
        <begin position="1"/>
        <end position="38"/>
    </location>
</feature>
<proteinExistence type="predicted"/>
<reference evidence="2 3" key="1">
    <citation type="submission" date="2018-07" db="EMBL/GenBank/DDBJ databases">
        <title>Section-level genome sequencing of Aspergillus section Nigri to investigate inter- and intra-species variation.</title>
        <authorList>
            <consortium name="DOE Joint Genome Institute"/>
            <person name="Vesth T.C."/>
            <person name="Nybo J.L."/>
            <person name="Theobald S."/>
            <person name="Frisvad J.C."/>
            <person name="Larsen T.O."/>
            <person name="Nielsen K.F."/>
            <person name="Hoof J.B."/>
            <person name="Brandl J."/>
            <person name="Salamov A."/>
            <person name="Riley R."/>
            <person name="Gladden J.M."/>
            <person name="Phatale P."/>
            <person name="Nielsen M.T."/>
            <person name="Lyhne E.K."/>
            <person name="Kogle M.E."/>
            <person name="Strasser K."/>
            <person name="McDonnell E."/>
            <person name="Barry K."/>
            <person name="Clum A."/>
            <person name="Chen C."/>
            <person name="Nolan M."/>
            <person name="Sandor L."/>
            <person name="Kuo A."/>
            <person name="Lipzen A."/>
            <person name="Hainaut M."/>
            <person name="Drula E."/>
            <person name="Tsang A."/>
            <person name="Magnuson J.K."/>
            <person name="Henrissat B."/>
            <person name="Wiebenga A."/>
            <person name="Simmons B.A."/>
            <person name="Makela M.R."/>
            <person name="De vries R.P."/>
            <person name="Grigoriev I.V."/>
            <person name="Mortensen U.H."/>
            <person name="Baker S.E."/>
            <person name="Andersen M.R."/>
        </authorList>
    </citation>
    <scope>NUCLEOTIDE SEQUENCE [LARGE SCALE GENOMIC DNA]</scope>
    <source>
        <strain evidence="2 3">ATCC 13496</strain>
    </source>
</reference>
<evidence type="ECO:0000313" key="3">
    <source>
        <dbReference type="Proteomes" id="UP000253845"/>
    </source>
</evidence>
<evidence type="ECO:0000256" key="1">
    <source>
        <dbReference type="SAM" id="MobiDB-lite"/>
    </source>
</evidence>
<accession>A0A370BFR5</accession>
<gene>
    <name evidence="2" type="ORF">M747DRAFT_167659</name>
</gene>
<feature type="compositionally biased region" description="Basic and acidic residues" evidence="1">
    <location>
        <begin position="24"/>
        <end position="38"/>
    </location>
</feature>
<protein>
    <submittedName>
        <fullName evidence="2">Uncharacterized protein</fullName>
    </submittedName>
</protein>
<evidence type="ECO:0000313" key="2">
    <source>
        <dbReference type="EMBL" id="RDH14384.1"/>
    </source>
</evidence>
<organism evidence="2 3">
    <name type="scientific">Aspergillus niger ATCC 13496</name>
    <dbReference type="NCBI Taxonomy" id="1353008"/>
    <lineage>
        <taxon>Eukaryota</taxon>
        <taxon>Fungi</taxon>
        <taxon>Dikarya</taxon>
        <taxon>Ascomycota</taxon>
        <taxon>Pezizomycotina</taxon>
        <taxon>Eurotiomycetes</taxon>
        <taxon>Eurotiomycetidae</taxon>
        <taxon>Eurotiales</taxon>
        <taxon>Aspergillaceae</taxon>
        <taxon>Aspergillus</taxon>
        <taxon>Aspergillus subgen. Circumdati</taxon>
    </lineage>
</organism>
<name>A0A370BFR5_ASPNG</name>
<dbReference type="Proteomes" id="UP000253845">
    <property type="component" value="Unassembled WGS sequence"/>
</dbReference>
<dbReference type="AlphaFoldDB" id="A0A370BFR5"/>
<dbReference type="EMBL" id="KZ851968">
    <property type="protein sequence ID" value="RDH14384.1"/>
    <property type="molecule type" value="Genomic_DNA"/>
</dbReference>